<dbReference type="Proteomes" id="UP000243515">
    <property type="component" value="Unassembled WGS sequence"/>
</dbReference>
<name>A0A232M4G2_9EURO</name>
<evidence type="ECO:0008006" key="8">
    <source>
        <dbReference type="Google" id="ProtNLM"/>
    </source>
</evidence>
<dbReference type="PANTHER" id="PTHR10989">
    <property type="entry name" value="ANDROGEN-INDUCED PROTEIN 1-RELATED"/>
    <property type="match status" value="1"/>
</dbReference>
<dbReference type="EMBL" id="NPHW01002524">
    <property type="protein sequence ID" value="OXV11283.1"/>
    <property type="molecule type" value="Genomic_DNA"/>
</dbReference>
<dbReference type="GO" id="GO:0016020">
    <property type="term" value="C:membrane"/>
    <property type="evidence" value="ECO:0007669"/>
    <property type="project" value="InterPro"/>
</dbReference>
<organism evidence="6 7">
    <name type="scientific">Elaphomyces granulatus</name>
    <dbReference type="NCBI Taxonomy" id="519963"/>
    <lineage>
        <taxon>Eukaryota</taxon>
        <taxon>Fungi</taxon>
        <taxon>Dikarya</taxon>
        <taxon>Ascomycota</taxon>
        <taxon>Pezizomycotina</taxon>
        <taxon>Eurotiomycetes</taxon>
        <taxon>Eurotiomycetidae</taxon>
        <taxon>Eurotiales</taxon>
        <taxon>Elaphomycetaceae</taxon>
        <taxon>Elaphomyces</taxon>
    </lineage>
</organism>
<accession>A0A232M4G2</accession>
<evidence type="ECO:0000256" key="3">
    <source>
        <dbReference type="ARBA" id="ARBA00022989"/>
    </source>
</evidence>
<keyword evidence="7" id="KW-1185">Reference proteome</keyword>
<evidence type="ECO:0000256" key="1">
    <source>
        <dbReference type="ARBA" id="ARBA00004127"/>
    </source>
</evidence>
<dbReference type="OrthoDB" id="1898221at2759"/>
<comment type="subcellular location">
    <subcellularLocation>
        <location evidence="1">Endomembrane system</location>
        <topology evidence="1">Multi-pass membrane protein</topology>
    </subcellularLocation>
</comment>
<protein>
    <recommendedName>
        <fullName evidence="8">FAR-17a/AIG1-like protein</fullName>
    </recommendedName>
</protein>
<comment type="caution">
    <text evidence="6">The sequence shown here is derived from an EMBL/GenBank/DDBJ whole genome shotgun (WGS) entry which is preliminary data.</text>
</comment>
<evidence type="ECO:0000256" key="5">
    <source>
        <dbReference type="SAM" id="Phobius"/>
    </source>
</evidence>
<keyword evidence="4 5" id="KW-0472">Membrane</keyword>
<evidence type="ECO:0000256" key="4">
    <source>
        <dbReference type="ARBA" id="ARBA00023136"/>
    </source>
</evidence>
<evidence type="ECO:0000256" key="2">
    <source>
        <dbReference type="ARBA" id="ARBA00022692"/>
    </source>
</evidence>
<sequence>MNLFGSFPTTTGDSVSSIYHHHNNPSLAVMTSVSSASASFLVTKHPLQRLHSPSRGLSAAVHLAGLSSFVWSFKLFAPPPTTPRNKEPTSLISKWCSIHENPNYASDSYGWHFMFLTVIGLTLATVTFAAGLLADITLSRRLFLIKNILTVCSAPLEVLISLLYWSLYLIDEALVVPEFARIPLHADVSFHAVPSVVMLVDLLLLSPPWTITVVPALALSNAIAFGYWFWIEKCYEHNQWYPYPIFELLSTPGRIGLFSLSATMMALNTMTLKWLYGRVNGFGTSEAPTSKPGDIMKDELHET</sequence>
<feature type="transmembrane region" description="Helical" evidence="5">
    <location>
        <begin position="212"/>
        <end position="231"/>
    </location>
</feature>
<keyword evidence="2 5" id="KW-0812">Transmembrane</keyword>
<evidence type="ECO:0000313" key="6">
    <source>
        <dbReference type="EMBL" id="OXV11283.1"/>
    </source>
</evidence>
<dbReference type="InterPro" id="IPR006838">
    <property type="entry name" value="ADTRP_AIG1"/>
</dbReference>
<dbReference type="GO" id="GO:0012505">
    <property type="term" value="C:endomembrane system"/>
    <property type="evidence" value="ECO:0007669"/>
    <property type="project" value="UniProtKB-SubCell"/>
</dbReference>
<dbReference type="Pfam" id="PF04750">
    <property type="entry name" value="Far-17a_AIG1"/>
    <property type="match status" value="1"/>
</dbReference>
<keyword evidence="3 5" id="KW-1133">Transmembrane helix</keyword>
<dbReference type="PANTHER" id="PTHR10989:SF16">
    <property type="entry name" value="AT02829P-RELATED"/>
    <property type="match status" value="1"/>
</dbReference>
<feature type="transmembrane region" description="Helical" evidence="5">
    <location>
        <begin position="111"/>
        <end position="136"/>
    </location>
</feature>
<feature type="transmembrane region" description="Helical" evidence="5">
    <location>
        <begin position="148"/>
        <end position="168"/>
    </location>
</feature>
<dbReference type="AlphaFoldDB" id="A0A232M4G2"/>
<proteinExistence type="predicted"/>
<reference evidence="6 7" key="1">
    <citation type="journal article" date="2015" name="Environ. Microbiol.">
        <title>Metagenome sequence of Elaphomyces granulatus from sporocarp tissue reveals Ascomycota ectomycorrhizal fingerprints of genome expansion and a Proteobacteria-rich microbiome.</title>
        <authorList>
            <person name="Quandt C.A."/>
            <person name="Kohler A."/>
            <person name="Hesse C.N."/>
            <person name="Sharpton T.J."/>
            <person name="Martin F."/>
            <person name="Spatafora J.W."/>
        </authorList>
    </citation>
    <scope>NUCLEOTIDE SEQUENCE [LARGE SCALE GENOMIC DNA]</scope>
    <source>
        <strain evidence="6 7">OSC145934</strain>
    </source>
</reference>
<gene>
    <name evidence="6" type="ORF">Egran_00955</name>
</gene>
<evidence type="ECO:0000313" key="7">
    <source>
        <dbReference type="Proteomes" id="UP000243515"/>
    </source>
</evidence>